<dbReference type="GO" id="GO:0010436">
    <property type="term" value="F:carotenoid dioxygenase activity"/>
    <property type="evidence" value="ECO:0007669"/>
    <property type="project" value="TreeGrafter"/>
</dbReference>
<evidence type="ECO:0000256" key="3">
    <source>
        <dbReference type="ARBA" id="ARBA00022946"/>
    </source>
</evidence>
<feature type="binding site" evidence="6">
    <location>
        <position position="728"/>
    </location>
    <ligand>
        <name>Fe cation</name>
        <dbReference type="ChEBI" id="CHEBI:24875"/>
        <note>catalytic</note>
    </ligand>
</feature>
<proteinExistence type="inferred from homology"/>
<feature type="region of interest" description="Disordered" evidence="7">
    <location>
        <begin position="393"/>
        <end position="438"/>
    </location>
</feature>
<dbReference type="GO" id="GO:0046872">
    <property type="term" value="F:metal ion binding"/>
    <property type="evidence" value="ECO:0007669"/>
    <property type="project" value="UniProtKB-KW"/>
</dbReference>
<dbReference type="GO" id="GO:0016121">
    <property type="term" value="P:carotene catabolic process"/>
    <property type="evidence" value="ECO:0007669"/>
    <property type="project" value="TreeGrafter"/>
</dbReference>
<dbReference type="Pfam" id="PF08284">
    <property type="entry name" value="RVP_2"/>
    <property type="match status" value="1"/>
</dbReference>
<dbReference type="PANTHER" id="PTHR10543">
    <property type="entry name" value="BETA-CAROTENE DIOXYGENASE"/>
    <property type="match status" value="1"/>
</dbReference>
<organism evidence="9 10">
    <name type="scientific">Miscanthus lutarioriparius</name>
    <dbReference type="NCBI Taxonomy" id="422564"/>
    <lineage>
        <taxon>Eukaryota</taxon>
        <taxon>Viridiplantae</taxon>
        <taxon>Streptophyta</taxon>
        <taxon>Embryophyta</taxon>
        <taxon>Tracheophyta</taxon>
        <taxon>Spermatophyta</taxon>
        <taxon>Magnoliopsida</taxon>
        <taxon>Liliopsida</taxon>
        <taxon>Poales</taxon>
        <taxon>Poaceae</taxon>
        <taxon>PACMAD clade</taxon>
        <taxon>Panicoideae</taxon>
        <taxon>Andropogonodae</taxon>
        <taxon>Andropogoneae</taxon>
        <taxon>Saccharinae</taxon>
        <taxon>Miscanthus</taxon>
    </lineage>
</organism>
<feature type="binding site" evidence="6">
    <location>
        <position position="777"/>
    </location>
    <ligand>
        <name>Fe cation</name>
        <dbReference type="ChEBI" id="CHEBI:24875"/>
        <note>catalytic</note>
    </ligand>
</feature>
<comment type="caution">
    <text evidence="9">The sequence shown here is derived from an EMBL/GenBank/DDBJ whole genome shotgun (WGS) entry which is preliminary data.</text>
</comment>
<evidence type="ECO:0000313" key="10">
    <source>
        <dbReference type="Proteomes" id="UP000604825"/>
    </source>
</evidence>
<evidence type="ECO:0000313" key="9">
    <source>
        <dbReference type="EMBL" id="CAD6225329.1"/>
    </source>
</evidence>
<feature type="region of interest" description="Disordered" evidence="7">
    <location>
        <begin position="141"/>
        <end position="218"/>
    </location>
</feature>
<dbReference type="Proteomes" id="UP000604825">
    <property type="component" value="Unassembled WGS sequence"/>
</dbReference>
<comment type="similarity">
    <text evidence="1">Belongs to the carotenoid oxygenase family.</text>
</comment>
<dbReference type="InterPro" id="IPR021109">
    <property type="entry name" value="Peptidase_aspartic_dom_sf"/>
</dbReference>
<keyword evidence="10" id="KW-1185">Reference proteome</keyword>
<feature type="compositionally biased region" description="Basic and acidic residues" evidence="7">
    <location>
        <begin position="419"/>
        <end position="430"/>
    </location>
</feature>
<dbReference type="Pfam" id="PF03732">
    <property type="entry name" value="Retrotrans_gag"/>
    <property type="match status" value="1"/>
</dbReference>
<protein>
    <recommendedName>
        <fullName evidence="8">Retrotransposon gag domain-containing protein</fullName>
    </recommendedName>
</protein>
<evidence type="ECO:0000256" key="2">
    <source>
        <dbReference type="ARBA" id="ARBA00022723"/>
    </source>
</evidence>
<evidence type="ECO:0000256" key="4">
    <source>
        <dbReference type="ARBA" id="ARBA00022964"/>
    </source>
</evidence>
<dbReference type="InterPro" id="IPR004294">
    <property type="entry name" value="Carotenoid_Oase"/>
</dbReference>
<feature type="domain" description="Retrotransposon gag" evidence="8">
    <location>
        <begin position="259"/>
        <end position="350"/>
    </location>
</feature>
<keyword evidence="3" id="KW-0809">Transit peptide</keyword>
<evidence type="ECO:0000256" key="7">
    <source>
        <dbReference type="SAM" id="MobiDB-lite"/>
    </source>
</evidence>
<gene>
    <name evidence="9" type="ORF">NCGR_LOCUS17424</name>
</gene>
<dbReference type="Pfam" id="PF03055">
    <property type="entry name" value="RPE65"/>
    <property type="match status" value="1"/>
</dbReference>
<dbReference type="CDD" id="cd00303">
    <property type="entry name" value="retropepsin_like"/>
    <property type="match status" value="1"/>
</dbReference>
<comment type="cofactor">
    <cofactor evidence="6">
        <name>Fe(2+)</name>
        <dbReference type="ChEBI" id="CHEBI:29033"/>
    </cofactor>
    <text evidence="6">Binds 1 Fe(2+) ion per subunit.</text>
</comment>
<keyword evidence="5 6" id="KW-0408">Iron</keyword>
<dbReference type="Gene3D" id="2.40.70.10">
    <property type="entry name" value="Acid Proteases"/>
    <property type="match status" value="1"/>
</dbReference>
<dbReference type="OrthoDB" id="1069523at2759"/>
<feature type="compositionally biased region" description="Pro residues" evidence="7">
    <location>
        <begin position="184"/>
        <end position="205"/>
    </location>
</feature>
<feature type="compositionally biased region" description="Basic and acidic residues" evidence="7">
    <location>
        <begin position="152"/>
        <end position="164"/>
    </location>
</feature>
<dbReference type="GO" id="GO:0009570">
    <property type="term" value="C:chloroplast stroma"/>
    <property type="evidence" value="ECO:0007669"/>
    <property type="project" value="TreeGrafter"/>
</dbReference>
<evidence type="ECO:0000256" key="5">
    <source>
        <dbReference type="ARBA" id="ARBA00023004"/>
    </source>
</evidence>
<dbReference type="AlphaFoldDB" id="A0A811NQR3"/>
<keyword evidence="2 6" id="KW-0479">Metal-binding</keyword>
<feature type="binding site" evidence="6">
    <location>
        <position position="841"/>
    </location>
    <ligand>
        <name>Fe cation</name>
        <dbReference type="ChEBI" id="CHEBI:24875"/>
        <note>catalytic</note>
    </ligand>
</feature>
<feature type="binding site" evidence="6">
    <location>
        <position position="1056"/>
    </location>
    <ligand>
        <name>Fe cation</name>
        <dbReference type="ChEBI" id="CHEBI:24875"/>
        <note>catalytic</note>
    </ligand>
</feature>
<sequence length="1062" mass="120575">MDPVVAKTFNEMLKRFEDFDGRSAEHWESLEKRFEDASAALQERLRLLLIHRRRHRRQLVSDQEQRMADLELIRLAEIRDERDDPVEALEGAAGELQGWRTKVDGNIDNIRYDLRRHIKPPATQPQQPPLTAHRESAAAVLHPGGSTIDWPTGHRVETTTRERPYGSVTTIVPSPANGTCRAPNPDPPSPDSSPPVRPPPNPTNFPQPNSSHHNPNLGHLPKMHFPNFDGEDPQYWMTCAHNYFDLYTVDPSMWVKCSTMQFTGAARRWFQSVERQLIGLDWPSFCRLICERFCGDQHELLLCQHFHIKQTTTVQDYVDRFVDLVEQLTAYTPNPDHLSYITRFIDGLRDDIRAIVLVQRPSTLDAACTLALLQEEVVEPDSRKEVRKADHYSFHKPSAPRGALPPPPPQRATASTTPPDDKKPAEERRHPPCAGSVDDRLQTLRSYRKARGLCVRCAERWQPGHKCVPALQVHVLQEVWNLCQEEFSELEEQGSPAEPAHQSPVSVQVADGGSVTCTQEMPMAEWSVQGYTFHSTLKVLQLGSYDMIVGMDWLMAFSPMKIHWQQKWMMFPYGATQILLQGSNPLFGSQHSTTSIFGQSREIWVEGEGMLHALYFTKSTSGSSWSLSYANRYVQSETFKLETARQKPCFLPATEGDSAAIIAAFMFNYLRFGKVNKDINNTNVFEHAGRVFVIAENSLPYEICIDSLDTGDTWDIGGEWDPPAFTAHPKVAPGSGDLVIYGINAKKPFLVIGVVLADGTKLKHRVDLKLDRCIFCHEIGVTPKYNVIMDVPLTFDISRLIKGGQLLQFEKESYARIGVMRRYGNADSVIWFNVEPFCMFHLINCFEEGDEVVVQGLHSPDSIIPGPRLALNKYGLSELTEDDKHMKQEINEEFFFRLYQWRLNLKTNYVSGEYLTGTEFSIEFPTINNQYTGLQHSYAYAQVVDSVTISCGKCVKVNPKYRGFAKFFLDKRNNTEISGANLIKTQYHWLSKDEFCSGATFVPRVGGSHEDDGWIISFVHDEKTNTSQVHIIDAQRFEDAPVAKVALPRRVPYGFHGIFITK</sequence>
<name>A0A811NQR3_9POAL</name>
<evidence type="ECO:0000256" key="1">
    <source>
        <dbReference type="ARBA" id="ARBA00006787"/>
    </source>
</evidence>
<accession>A0A811NQR3</accession>
<keyword evidence="4" id="KW-0560">Oxidoreductase</keyword>
<keyword evidence="4" id="KW-0223">Dioxygenase</keyword>
<dbReference type="InterPro" id="IPR005162">
    <property type="entry name" value="Retrotrans_gag_dom"/>
</dbReference>
<dbReference type="EMBL" id="CAJGYO010000004">
    <property type="protein sequence ID" value="CAD6225329.1"/>
    <property type="molecule type" value="Genomic_DNA"/>
</dbReference>
<evidence type="ECO:0000259" key="8">
    <source>
        <dbReference type="Pfam" id="PF03732"/>
    </source>
</evidence>
<evidence type="ECO:0000256" key="6">
    <source>
        <dbReference type="PIRSR" id="PIRSR604294-1"/>
    </source>
</evidence>
<dbReference type="PANTHER" id="PTHR10543:SF145">
    <property type="entry name" value="OS09G0321200 PROTEIN"/>
    <property type="match status" value="1"/>
</dbReference>
<reference evidence="9" key="1">
    <citation type="submission" date="2020-10" db="EMBL/GenBank/DDBJ databases">
        <authorList>
            <person name="Han B."/>
            <person name="Lu T."/>
            <person name="Zhao Q."/>
            <person name="Huang X."/>
            <person name="Zhao Y."/>
        </authorList>
    </citation>
    <scope>NUCLEOTIDE SEQUENCE</scope>
</reference>